<evidence type="ECO:0000313" key="2">
    <source>
        <dbReference type="RefSeq" id="XP_011498824.1"/>
    </source>
</evidence>
<dbReference type="AlphaFoldDB" id="A0AAJ7DWC5"/>
<dbReference type="GeneID" id="105362964"/>
<dbReference type="PANTHER" id="PTHR33559:SF1">
    <property type="entry name" value="PROTEASOME ASSEMBLY CHAPERONE 4"/>
    <property type="match status" value="1"/>
</dbReference>
<evidence type="ECO:0000313" key="1">
    <source>
        <dbReference type="Proteomes" id="UP000695007"/>
    </source>
</evidence>
<organism evidence="1 2">
    <name type="scientific">Ceratosolen solmsi marchali</name>
    <dbReference type="NCBI Taxonomy" id="326594"/>
    <lineage>
        <taxon>Eukaryota</taxon>
        <taxon>Metazoa</taxon>
        <taxon>Ecdysozoa</taxon>
        <taxon>Arthropoda</taxon>
        <taxon>Hexapoda</taxon>
        <taxon>Insecta</taxon>
        <taxon>Pterygota</taxon>
        <taxon>Neoptera</taxon>
        <taxon>Endopterygota</taxon>
        <taxon>Hymenoptera</taxon>
        <taxon>Apocrita</taxon>
        <taxon>Proctotrupomorpha</taxon>
        <taxon>Chalcidoidea</taxon>
        <taxon>Agaonidae</taxon>
        <taxon>Agaoninae</taxon>
        <taxon>Ceratosolen</taxon>
    </lineage>
</organism>
<reference evidence="2" key="1">
    <citation type="submission" date="2025-08" db="UniProtKB">
        <authorList>
            <consortium name="RefSeq"/>
        </authorList>
    </citation>
    <scope>IDENTIFICATION</scope>
</reference>
<dbReference type="PANTHER" id="PTHR33559">
    <property type="entry name" value="PROTEASOME ASSEMBLY CHAPERONE 4"/>
    <property type="match status" value="1"/>
</dbReference>
<protein>
    <submittedName>
        <fullName evidence="2">Uncharacterized protein LOC105362964</fullName>
    </submittedName>
</protein>
<proteinExistence type="predicted"/>
<dbReference type="KEGG" id="csol:105362964"/>
<dbReference type="Proteomes" id="UP000695007">
    <property type="component" value="Unplaced"/>
</dbReference>
<dbReference type="InterPro" id="IPR032157">
    <property type="entry name" value="PAC4"/>
</dbReference>
<accession>A0AAJ7DWC5</accession>
<name>A0AAJ7DWC5_9HYME</name>
<keyword evidence="1" id="KW-1185">Reference proteome</keyword>
<dbReference type="RefSeq" id="XP_011498824.1">
    <property type="nucleotide sequence ID" value="XM_011500522.1"/>
</dbReference>
<sequence length="130" mass="14965">MGANEDIELLPCSFQFHNFYHEVNEVRIQCQIMKMEKSLYLWLGDYTERTMNDLALAFATDSENKKTVLSTKIMGHVADETSLNIANRLSKKAGQPVYVSYNLNLPPPTLLSLERRIHEEFKSKPELLDS</sequence>
<gene>
    <name evidence="2" type="primary">LOC105362964</name>
</gene>
<dbReference type="GO" id="GO:0043248">
    <property type="term" value="P:proteasome assembly"/>
    <property type="evidence" value="ECO:0007669"/>
    <property type="project" value="InterPro"/>
</dbReference>
<dbReference type="Pfam" id="PF16093">
    <property type="entry name" value="PAC4"/>
    <property type="match status" value="1"/>
</dbReference>